<dbReference type="Proteomes" id="UP000327439">
    <property type="component" value="Chromosome D08"/>
</dbReference>
<keyword evidence="1" id="KW-1133">Transmembrane helix</keyword>
<keyword evidence="1" id="KW-0472">Membrane</keyword>
<reference evidence="3" key="1">
    <citation type="journal article" date="2020" name="Nat. Genet.">
        <title>Genomic diversifications of five Gossypium allopolyploid species and their impact on cotton improvement.</title>
        <authorList>
            <person name="Chen Z.J."/>
            <person name="Sreedasyam A."/>
            <person name="Ando A."/>
            <person name="Song Q."/>
            <person name="De Santiago L.M."/>
            <person name="Hulse-Kemp A.M."/>
            <person name="Ding M."/>
            <person name="Ye W."/>
            <person name="Kirkbride R.C."/>
            <person name="Jenkins J."/>
            <person name="Plott C."/>
            <person name="Lovell J."/>
            <person name="Lin Y.M."/>
            <person name="Vaughn R."/>
            <person name="Liu B."/>
            <person name="Simpson S."/>
            <person name="Scheffler B.E."/>
            <person name="Wen L."/>
            <person name="Saski C.A."/>
            <person name="Grover C.E."/>
            <person name="Hu G."/>
            <person name="Conover J.L."/>
            <person name="Carlson J.W."/>
            <person name="Shu S."/>
            <person name="Boston L.B."/>
            <person name="Williams M."/>
            <person name="Peterson D.G."/>
            <person name="McGee K."/>
            <person name="Jones D.C."/>
            <person name="Wendel J.F."/>
            <person name="Stelly D.M."/>
            <person name="Grimwood J."/>
            <person name="Schmutz J."/>
        </authorList>
    </citation>
    <scope>NUCLEOTIDE SEQUENCE [LARGE SCALE GENOMIC DNA]</scope>
    <source>
        <strain evidence="3">cv. 3-79</strain>
    </source>
</reference>
<keyword evidence="1" id="KW-0812">Transmembrane</keyword>
<feature type="non-terminal residue" evidence="2">
    <location>
        <position position="1"/>
    </location>
</feature>
<feature type="non-terminal residue" evidence="2">
    <location>
        <position position="78"/>
    </location>
</feature>
<evidence type="ECO:0000313" key="3">
    <source>
        <dbReference type="Proteomes" id="UP000327439"/>
    </source>
</evidence>
<accession>A0A5J5QF78</accession>
<evidence type="ECO:0000313" key="2">
    <source>
        <dbReference type="EMBL" id="KAB2016923.1"/>
    </source>
</evidence>
<protein>
    <submittedName>
        <fullName evidence="2">Uncharacterized protein</fullName>
    </submittedName>
</protein>
<dbReference type="EMBL" id="CM018222">
    <property type="protein sequence ID" value="KAB2016923.1"/>
    <property type="molecule type" value="Genomic_DNA"/>
</dbReference>
<feature type="transmembrane region" description="Helical" evidence="1">
    <location>
        <begin position="49"/>
        <end position="70"/>
    </location>
</feature>
<keyword evidence="3" id="KW-1185">Reference proteome</keyword>
<sequence>STPKTIQHEIEGVQNDALRFGLHGVKSDLVGSHSLQSAYESIIPTTGCFTGLNIIILFVYLCVFHLVLFITQISNAHL</sequence>
<dbReference type="AlphaFoldDB" id="A0A5J5QF78"/>
<dbReference type="OrthoDB" id="15001at2759"/>
<proteinExistence type="predicted"/>
<name>A0A5J5QF78_GOSBA</name>
<organism evidence="2 3">
    <name type="scientific">Gossypium barbadense</name>
    <name type="common">Sea Island cotton</name>
    <name type="synonym">Hibiscus barbadensis</name>
    <dbReference type="NCBI Taxonomy" id="3634"/>
    <lineage>
        <taxon>Eukaryota</taxon>
        <taxon>Viridiplantae</taxon>
        <taxon>Streptophyta</taxon>
        <taxon>Embryophyta</taxon>
        <taxon>Tracheophyta</taxon>
        <taxon>Spermatophyta</taxon>
        <taxon>Magnoliopsida</taxon>
        <taxon>eudicotyledons</taxon>
        <taxon>Gunneridae</taxon>
        <taxon>Pentapetalae</taxon>
        <taxon>rosids</taxon>
        <taxon>malvids</taxon>
        <taxon>Malvales</taxon>
        <taxon>Malvaceae</taxon>
        <taxon>Malvoideae</taxon>
        <taxon>Gossypium</taxon>
    </lineage>
</organism>
<gene>
    <name evidence="2" type="ORF">ES319_D08G125200v1</name>
</gene>
<evidence type="ECO:0000256" key="1">
    <source>
        <dbReference type="SAM" id="Phobius"/>
    </source>
</evidence>